<feature type="non-terminal residue" evidence="1">
    <location>
        <position position="110"/>
    </location>
</feature>
<dbReference type="EMBL" id="PGTN01001151">
    <property type="protein sequence ID" value="PJF45381.1"/>
    <property type="molecule type" value="Genomic_DNA"/>
</dbReference>
<comment type="caution">
    <text evidence="1">The sequence shown here is derived from an EMBL/GenBank/DDBJ whole genome shotgun (WGS) entry which is preliminary data.</text>
</comment>
<accession>A0A2M8Q6E7</accession>
<dbReference type="Proteomes" id="UP000230790">
    <property type="component" value="Unassembled WGS sequence"/>
</dbReference>
<proteinExistence type="predicted"/>
<evidence type="ECO:0000313" key="1">
    <source>
        <dbReference type="EMBL" id="PJF45381.1"/>
    </source>
</evidence>
<organism evidence="1 2">
    <name type="scientific">Candidatus Thermofonsia Clade 3 bacterium</name>
    <dbReference type="NCBI Taxonomy" id="2364212"/>
    <lineage>
        <taxon>Bacteria</taxon>
        <taxon>Bacillati</taxon>
        <taxon>Chloroflexota</taxon>
        <taxon>Candidatus Thermofontia</taxon>
        <taxon>Candidatus Thermofonsia Clade 3</taxon>
    </lineage>
</organism>
<evidence type="ECO:0000313" key="2">
    <source>
        <dbReference type="Proteomes" id="UP000230790"/>
    </source>
</evidence>
<dbReference type="AlphaFoldDB" id="A0A2M8Q6E7"/>
<name>A0A2M8Q6E7_9CHLR</name>
<dbReference type="Gene3D" id="3.40.50.1820">
    <property type="entry name" value="alpha/beta hydrolase"/>
    <property type="match status" value="1"/>
</dbReference>
<gene>
    <name evidence="1" type="ORF">CUN48_19175</name>
</gene>
<dbReference type="SUPFAM" id="SSF53474">
    <property type="entry name" value="alpha/beta-Hydrolases"/>
    <property type="match status" value="1"/>
</dbReference>
<reference evidence="1 2" key="1">
    <citation type="submission" date="2017-11" db="EMBL/GenBank/DDBJ databases">
        <title>Evolution of Phototrophy in the Chloroflexi Phylum Driven by Horizontal Gene Transfer.</title>
        <authorList>
            <person name="Ward L.M."/>
            <person name="Hemp J."/>
            <person name="Shih P.M."/>
            <person name="Mcglynn S.E."/>
            <person name="Fischer W."/>
        </authorList>
    </citation>
    <scope>NUCLEOTIDE SEQUENCE [LARGE SCALE GENOMIC DNA]</scope>
    <source>
        <strain evidence="1">JP3_7</strain>
    </source>
</reference>
<protein>
    <recommendedName>
        <fullName evidence="3">AB hydrolase-1 domain-containing protein</fullName>
    </recommendedName>
</protein>
<sequence length="110" mass="12294">MAPAAFTEITRSLAQWNRFADARLLTLPTLLIWGERDALVDRSTITRTLIAIPGANNLEVLRNVGHSPMIEAPVALANRWLDFLLTDSEAYEDVRRSAYNDNQAMDADHG</sequence>
<evidence type="ECO:0008006" key="3">
    <source>
        <dbReference type="Google" id="ProtNLM"/>
    </source>
</evidence>
<dbReference type="InterPro" id="IPR029058">
    <property type="entry name" value="AB_hydrolase_fold"/>
</dbReference>